<gene>
    <name evidence="2" type="ORF">PVAG01_08073</name>
</gene>
<sequence>MSSVDNEAGAENETLKVGGPPVVHKIALEDTRYATQNCIRKLGLSAGQFELLQIIYILCLDTTDARTCITHIFTQAFETLGINEPSQVALSRTKAIEKKRSKSKSMQEILRDLIPVVLQATPQVPKSDEEILKQELYRVFPTAESVPKDIRMKEIDTIMGRTTSFAQASLDKSEFRKLFLRFMGRLCKYPERYNENTCYLVLGWFPRGAMDPKEKILNLVVEGDQKRSFFQEFHKTARGIRGWRRFFSLKSLKAFGLYECDVLKGTHVKIELRHQEQRTLSLFMTAYNASHRRPDAGVDEAWVGWVREQFNKKQRYPTESAYSLELIYGWSPVRLTIAVVAPTLFSFLAGLVYMIQTDDVQTAWTISSYIVTAAGAIVALLGILGALKEG</sequence>
<evidence type="ECO:0000313" key="2">
    <source>
        <dbReference type="EMBL" id="KAL3419575.1"/>
    </source>
</evidence>
<accession>A0ABR4P8C7</accession>
<name>A0ABR4P8C7_9HELO</name>
<evidence type="ECO:0000313" key="3">
    <source>
        <dbReference type="Proteomes" id="UP001629113"/>
    </source>
</evidence>
<dbReference type="EMBL" id="JBFCZG010000007">
    <property type="protein sequence ID" value="KAL3419575.1"/>
    <property type="molecule type" value="Genomic_DNA"/>
</dbReference>
<reference evidence="2 3" key="1">
    <citation type="submission" date="2024-06" db="EMBL/GenBank/DDBJ databases">
        <title>Complete genome of Phlyctema vagabunda strain 19-DSS-EL-015.</title>
        <authorList>
            <person name="Fiorenzani C."/>
        </authorList>
    </citation>
    <scope>NUCLEOTIDE SEQUENCE [LARGE SCALE GENOMIC DNA]</scope>
    <source>
        <strain evidence="2 3">19-DSS-EL-015</strain>
    </source>
</reference>
<organism evidence="2 3">
    <name type="scientific">Phlyctema vagabunda</name>
    <dbReference type="NCBI Taxonomy" id="108571"/>
    <lineage>
        <taxon>Eukaryota</taxon>
        <taxon>Fungi</taxon>
        <taxon>Dikarya</taxon>
        <taxon>Ascomycota</taxon>
        <taxon>Pezizomycotina</taxon>
        <taxon>Leotiomycetes</taxon>
        <taxon>Helotiales</taxon>
        <taxon>Dermateaceae</taxon>
        <taxon>Phlyctema</taxon>
    </lineage>
</organism>
<feature type="transmembrane region" description="Helical" evidence="1">
    <location>
        <begin position="335"/>
        <end position="354"/>
    </location>
</feature>
<feature type="transmembrane region" description="Helical" evidence="1">
    <location>
        <begin position="366"/>
        <end position="387"/>
    </location>
</feature>
<dbReference type="Proteomes" id="UP001629113">
    <property type="component" value="Unassembled WGS sequence"/>
</dbReference>
<keyword evidence="3" id="KW-1185">Reference proteome</keyword>
<comment type="caution">
    <text evidence="2">The sequence shown here is derived from an EMBL/GenBank/DDBJ whole genome shotgun (WGS) entry which is preliminary data.</text>
</comment>
<keyword evidence="1" id="KW-1133">Transmembrane helix</keyword>
<evidence type="ECO:0008006" key="4">
    <source>
        <dbReference type="Google" id="ProtNLM"/>
    </source>
</evidence>
<evidence type="ECO:0000256" key="1">
    <source>
        <dbReference type="SAM" id="Phobius"/>
    </source>
</evidence>
<keyword evidence="1" id="KW-0472">Membrane</keyword>
<keyword evidence="1" id="KW-0812">Transmembrane</keyword>
<proteinExistence type="predicted"/>
<protein>
    <recommendedName>
        <fullName evidence="4">Transmembrane protein</fullName>
    </recommendedName>
</protein>